<dbReference type="Gene3D" id="2.40.50.100">
    <property type="match status" value="1"/>
</dbReference>
<dbReference type="RefSeq" id="WP_203655722.1">
    <property type="nucleotide sequence ID" value="NZ_BONR01000003.1"/>
</dbReference>
<dbReference type="SUPFAM" id="SSF51230">
    <property type="entry name" value="Single hybrid motif"/>
    <property type="match status" value="1"/>
</dbReference>
<keyword evidence="1" id="KW-0813">Transport</keyword>
<evidence type="ECO:0000313" key="2">
    <source>
        <dbReference type="EMBL" id="GIG54877.1"/>
    </source>
</evidence>
<evidence type="ECO:0008006" key="4">
    <source>
        <dbReference type="Google" id="ProtNLM"/>
    </source>
</evidence>
<dbReference type="GO" id="GO:0015679">
    <property type="term" value="P:plasma membrane copper ion transport"/>
    <property type="evidence" value="ECO:0007669"/>
    <property type="project" value="TreeGrafter"/>
</dbReference>
<keyword evidence="3" id="KW-1185">Reference proteome</keyword>
<dbReference type="GO" id="GO:0030313">
    <property type="term" value="C:cell envelope"/>
    <property type="evidence" value="ECO:0007669"/>
    <property type="project" value="TreeGrafter"/>
</dbReference>
<dbReference type="EMBL" id="BONR01000003">
    <property type="protein sequence ID" value="GIG54877.1"/>
    <property type="molecule type" value="Genomic_DNA"/>
</dbReference>
<comment type="caution">
    <text evidence="2">The sequence shown here is derived from an EMBL/GenBank/DDBJ whole genome shotgun (WGS) entry which is preliminary data.</text>
</comment>
<gene>
    <name evidence="2" type="ORF">Dac01nite_16290</name>
</gene>
<dbReference type="PANTHER" id="PTHR30097:SF4">
    <property type="entry name" value="SLR6042 PROTEIN"/>
    <property type="match status" value="1"/>
</dbReference>
<organism evidence="2 3">
    <name type="scientific">Demequina activiva</name>
    <dbReference type="NCBI Taxonomy" id="1582364"/>
    <lineage>
        <taxon>Bacteria</taxon>
        <taxon>Bacillati</taxon>
        <taxon>Actinomycetota</taxon>
        <taxon>Actinomycetes</taxon>
        <taxon>Micrococcales</taxon>
        <taxon>Demequinaceae</taxon>
        <taxon>Demequina</taxon>
    </lineage>
</organism>
<proteinExistence type="predicted"/>
<dbReference type="GO" id="GO:0060003">
    <property type="term" value="P:copper ion export"/>
    <property type="evidence" value="ECO:0007669"/>
    <property type="project" value="TreeGrafter"/>
</dbReference>
<dbReference type="PANTHER" id="PTHR30097">
    <property type="entry name" value="CATION EFFLUX SYSTEM PROTEIN CUSB"/>
    <property type="match status" value="1"/>
</dbReference>
<evidence type="ECO:0000313" key="3">
    <source>
        <dbReference type="Proteomes" id="UP000652354"/>
    </source>
</evidence>
<name>A0A919Q281_9MICO</name>
<dbReference type="Proteomes" id="UP000652354">
    <property type="component" value="Unassembled WGS sequence"/>
</dbReference>
<dbReference type="InterPro" id="IPR011053">
    <property type="entry name" value="Single_hybrid_motif"/>
</dbReference>
<dbReference type="InterPro" id="IPR051909">
    <property type="entry name" value="MFP_Cation_Efflux"/>
</dbReference>
<protein>
    <recommendedName>
        <fullName evidence="4">HlyD family secretion protein</fullName>
    </recommendedName>
</protein>
<dbReference type="CDD" id="cd06850">
    <property type="entry name" value="biotinyl_domain"/>
    <property type="match status" value="1"/>
</dbReference>
<accession>A0A919Q281</accession>
<reference evidence="2" key="1">
    <citation type="submission" date="2021-01" db="EMBL/GenBank/DDBJ databases">
        <title>Whole genome shotgun sequence of Demequina activiva NBRC 110675.</title>
        <authorList>
            <person name="Komaki H."/>
            <person name="Tamura T."/>
        </authorList>
    </citation>
    <scope>NUCLEOTIDE SEQUENCE</scope>
    <source>
        <strain evidence="2">NBRC 110675</strain>
    </source>
</reference>
<sequence length="241" mass="25362">MTWGNRFRLLLGTLMVLVLVAGATFVFNQRATQVESSSASIGAAMYGVGTDYSGLVTESFVTEGDHVGEGQRMFVIESLQLERDVENGLVSADEPSVNSDAAFVVRASTSGTVGAVAIGEGGYAQAGDVLATIEADGTLFAQAEFVLSGRDFGRLEEAATVELMLPDRRTLTGTVADIDVETLDGEAHVTARVESIALEDSRDDALVKPGTPLEATLDLRDDGPLAGVEDMVRDFAARIGL</sequence>
<evidence type="ECO:0000256" key="1">
    <source>
        <dbReference type="ARBA" id="ARBA00022448"/>
    </source>
</evidence>
<dbReference type="AlphaFoldDB" id="A0A919Q281"/>